<dbReference type="Proteomes" id="UP000632454">
    <property type="component" value="Unassembled WGS sequence"/>
</dbReference>
<accession>A0ABQ1UYV7</accession>
<protein>
    <recommendedName>
        <fullName evidence="4">EcsC protein family protein</fullName>
    </recommendedName>
</protein>
<dbReference type="EMBL" id="BMCS01000002">
    <property type="protein sequence ID" value="GGF30903.1"/>
    <property type="molecule type" value="Genomic_DNA"/>
</dbReference>
<sequence length="254" mass="25798">MSSSDPGATTPPAVEKQSGGSGTIVSIIDRAQRLQAPAVAAYVRRLRDANPHDAPAQIIDRLESRYLKAVMGSGGAVGAAAAVPGVGTIASIAALGGESAFFVEASALLALAVAEVHGIPIDHSERRKTLVLAVVLGEQGVLALGKALGTKSNNALGRVAGGAIPTPALRNLNKALMKKLIKKYAARRAPLMVGKLLPAGVGAAVGGVGNRMLGRKIIDNARSAFGPAPTNWIIDGTVVDGSVQGQAAIDTRDR</sequence>
<evidence type="ECO:0008006" key="4">
    <source>
        <dbReference type="Google" id="ProtNLM"/>
    </source>
</evidence>
<comment type="caution">
    <text evidence="2">The sequence shown here is derived from an EMBL/GenBank/DDBJ whole genome shotgun (WGS) entry which is preliminary data.</text>
</comment>
<keyword evidence="3" id="KW-1185">Reference proteome</keyword>
<organism evidence="2 3">
    <name type="scientific">Williamsia phyllosphaerae</name>
    <dbReference type="NCBI Taxonomy" id="885042"/>
    <lineage>
        <taxon>Bacteria</taxon>
        <taxon>Bacillati</taxon>
        <taxon>Actinomycetota</taxon>
        <taxon>Actinomycetes</taxon>
        <taxon>Mycobacteriales</taxon>
        <taxon>Nocardiaceae</taxon>
        <taxon>Williamsia</taxon>
    </lineage>
</organism>
<reference evidence="3" key="1">
    <citation type="journal article" date="2019" name="Int. J. Syst. Evol. Microbiol.">
        <title>The Global Catalogue of Microorganisms (GCM) 10K type strain sequencing project: providing services to taxonomists for standard genome sequencing and annotation.</title>
        <authorList>
            <consortium name="The Broad Institute Genomics Platform"/>
            <consortium name="The Broad Institute Genome Sequencing Center for Infectious Disease"/>
            <person name="Wu L."/>
            <person name="Ma J."/>
        </authorList>
    </citation>
    <scope>NUCLEOTIDE SEQUENCE [LARGE SCALE GENOMIC DNA]</scope>
    <source>
        <strain evidence="3">CCM 7855</strain>
    </source>
</reference>
<evidence type="ECO:0000313" key="2">
    <source>
        <dbReference type="EMBL" id="GGF30903.1"/>
    </source>
</evidence>
<evidence type="ECO:0000256" key="1">
    <source>
        <dbReference type="SAM" id="MobiDB-lite"/>
    </source>
</evidence>
<feature type="region of interest" description="Disordered" evidence="1">
    <location>
        <begin position="1"/>
        <end position="20"/>
    </location>
</feature>
<dbReference type="RefSeq" id="WP_229705187.1">
    <property type="nucleotide sequence ID" value="NZ_BMCS01000002.1"/>
</dbReference>
<evidence type="ECO:0000313" key="3">
    <source>
        <dbReference type="Proteomes" id="UP000632454"/>
    </source>
</evidence>
<proteinExistence type="predicted"/>
<gene>
    <name evidence="2" type="ORF">GCM10007298_28480</name>
</gene>
<name>A0ABQ1UYV7_9NOCA</name>